<organism evidence="3 4">
    <name type="scientific">Lasiosphaeris hirsuta</name>
    <dbReference type="NCBI Taxonomy" id="260670"/>
    <lineage>
        <taxon>Eukaryota</taxon>
        <taxon>Fungi</taxon>
        <taxon>Dikarya</taxon>
        <taxon>Ascomycota</taxon>
        <taxon>Pezizomycotina</taxon>
        <taxon>Sordariomycetes</taxon>
        <taxon>Sordariomycetidae</taxon>
        <taxon>Sordariales</taxon>
        <taxon>Lasiosphaeriaceae</taxon>
        <taxon>Lasiosphaeris</taxon>
    </lineage>
</organism>
<evidence type="ECO:0000259" key="2">
    <source>
        <dbReference type="Pfam" id="PF00294"/>
    </source>
</evidence>
<dbReference type="Pfam" id="PF00294">
    <property type="entry name" value="PfkB"/>
    <property type="match status" value="1"/>
</dbReference>
<feature type="region of interest" description="Disordered" evidence="1">
    <location>
        <begin position="257"/>
        <end position="276"/>
    </location>
</feature>
<dbReference type="SUPFAM" id="SSF53613">
    <property type="entry name" value="Ribokinase-like"/>
    <property type="match status" value="1"/>
</dbReference>
<protein>
    <submittedName>
        <fullName evidence="3">Ribokinase-like protein</fullName>
    </submittedName>
</protein>
<dbReference type="PANTHER" id="PTHR47098:SF2">
    <property type="entry name" value="PROTEIN MAK32"/>
    <property type="match status" value="1"/>
</dbReference>
<comment type="caution">
    <text evidence="3">The sequence shown here is derived from an EMBL/GenBank/DDBJ whole genome shotgun (WGS) entry which is preliminary data.</text>
</comment>
<dbReference type="AlphaFoldDB" id="A0AA40AFR5"/>
<feature type="domain" description="Carbohydrate kinase PfkB" evidence="2">
    <location>
        <begin position="344"/>
        <end position="391"/>
    </location>
</feature>
<gene>
    <name evidence="3" type="ORF">B0H67DRAFT_231424</name>
</gene>
<accession>A0AA40AFR5</accession>
<reference evidence="3" key="1">
    <citation type="submission" date="2023-06" db="EMBL/GenBank/DDBJ databases">
        <title>Genome-scale phylogeny and comparative genomics of the fungal order Sordariales.</title>
        <authorList>
            <consortium name="Lawrence Berkeley National Laboratory"/>
            <person name="Hensen N."/>
            <person name="Bonometti L."/>
            <person name="Westerberg I."/>
            <person name="Brannstrom I.O."/>
            <person name="Guillou S."/>
            <person name="Cros-Aarteil S."/>
            <person name="Calhoun S."/>
            <person name="Haridas S."/>
            <person name="Kuo A."/>
            <person name="Mondo S."/>
            <person name="Pangilinan J."/>
            <person name="Riley R."/>
            <person name="Labutti K."/>
            <person name="Andreopoulos B."/>
            <person name="Lipzen A."/>
            <person name="Chen C."/>
            <person name="Yanf M."/>
            <person name="Daum C."/>
            <person name="Ng V."/>
            <person name="Clum A."/>
            <person name="Steindorff A."/>
            <person name="Ohm R."/>
            <person name="Martin F."/>
            <person name="Silar P."/>
            <person name="Natvig D."/>
            <person name="Lalanne C."/>
            <person name="Gautier V."/>
            <person name="Ament-Velasquez S.L."/>
            <person name="Kruys A."/>
            <person name="Hutchinson M.I."/>
            <person name="Powell A.J."/>
            <person name="Barry K."/>
            <person name="Miller A.N."/>
            <person name="Grigoriev I.V."/>
            <person name="Debuchy R."/>
            <person name="Gladieux P."/>
            <person name="Thoren M.H."/>
            <person name="Johannesson H."/>
        </authorList>
    </citation>
    <scope>NUCLEOTIDE SEQUENCE</scope>
    <source>
        <strain evidence="3">SMH4607-1</strain>
    </source>
</reference>
<dbReference type="InterPro" id="IPR029056">
    <property type="entry name" value="Ribokinase-like"/>
</dbReference>
<proteinExistence type="predicted"/>
<evidence type="ECO:0000256" key="1">
    <source>
        <dbReference type="SAM" id="MobiDB-lite"/>
    </source>
</evidence>
<sequence>MDAAEWQDIDFVTMGMFIIDEIEYPPPRPPSQNILGGAGSYSALGARLFSPPPLSRSVGWIIDQGTDFPPSITTTISSWQTSALLRPNPERLTTRGWNGYGASEQRSFHYTTPKKRLTAADLTGPLLQARAIHLICSPLRCRDLVTEILAKRKSEARARDPELATYTRPIFIWEPVPDLCTPDELLNCTNVLPLVDVCSPNHAELAGFMGSDGLDPVTGEISKGAVERSCEQLLASMPLQSYTLVVRAGDKGCYVARNGGRKRGQPKKQAAMTTTKKKEYVRGGLSHDTDMEALFAGLMQDDEGHVAREEIEVDPGVEKWLPPYYLRNEVDKETAQEGDASIGSEKVVDPTGGGNTFLGGLAVALARGKVIEEACAWASVAASFAIEQVGVPLLGQDDEGHETWNEIRVDDRLKEYQERL</sequence>
<name>A0AA40AFR5_9PEZI</name>
<evidence type="ECO:0000313" key="3">
    <source>
        <dbReference type="EMBL" id="KAK0715005.1"/>
    </source>
</evidence>
<dbReference type="InterPro" id="IPR011611">
    <property type="entry name" value="PfkB_dom"/>
</dbReference>
<dbReference type="CDD" id="cd01943">
    <property type="entry name" value="MAK32"/>
    <property type="match status" value="1"/>
</dbReference>
<evidence type="ECO:0000313" key="4">
    <source>
        <dbReference type="Proteomes" id="UP001172102"/>
    </source>
</evidence>
<dbReference type="Proteomes" id="UP001172102">
    <property type="component" value="Unassembled WGS sequence"/>
</dbReference>
<dbReference type="Gene3D" id="3.40.1190.20">
    <property type="match status" value="1"/>
</dbReference>
<dbReference type="EMBL" id="JAUKUA010000004">
    <property type="protein sequence ID" value="KAK0715005.1"/>
    <property type="molecule type" value="Genomic_DNA"/>
</dbReference>
<dbReference type="InterPro" id="IPR034094">
    <property type="entry name" value="Mak32"/>
</dbReference>
<dbReference type="PANTHER" id="PTHR47098">
    <property type="entry name" value="PROTEIN MAK32"/>
    <property type="match status" value="1"/>
</dbReference>
<keyword evidence="4" id="KW-1185">Reference proteome</keyword>